<comment type="caution">
    <text evidence="2">The sequence shown here is derived from an EMBL/GenBank/DDBJ whole genome shotgun (WGS) entry which is preliminary data.</text>
</comment>
<feature type="transmembrane region" description="Helical" evidence="1">
    <location>
        <begin position="12"/>
        <end position="33"/>
    </location>
</feature>
<accession>A0A0F9KWI6</accession>
<evidence type="ECO:0000313" key="2">
    <source>
        <dbReference type="EMBL" id="KKM26483.1"/>
    </source>
</evidence>
<keyword evidence="1" id="KW-0472">Membrane</keyword>
<keyword evidence="1" id="KW-0812">Transmembrane</keyword>
<dbReference type="EMBL" id="LAZR01012502">
    <property type="protein sequence ID" value="KKM26483.1"/>
    <property type="molecule type" value="Genomic_DNA"/>
</dbReference>
<evidence type="ECO:0000256" key="1">
    <source>
        <dbReference type="SAM" id="Phobius"/>
    </source>
</evidence>
<keyword evidence="1" id="KW-1133">Transmembrane helix</keyword>
<reference evidence="2" key="1">
    <citation type="journal article" date="2015" name="Nature">
        <title>Complex archaea that bridge the gap between prokaryotes and eukaryotes.</title>
        <authorList>
            <person name="Spang A."/>
            <person name="Saw J.H."/>
            <person name="Jorgensen S.L."/>
            <person name="Zaremba-Niedzwiedzka K."/>
            <person name="Martijn J."/>
            <person name="Lind A.E."/>
            <person name="van Eijk R."/>
            <person name="Schleper C."/>
            <person name="Guy L."/>
            <person name="Ettema T.J."/>
        </authorList>
    </citation>
    <scope>NUCLEOTIDE SEQUENCE</scope>
</reference>
<name>A0A0F9KWI6_9ZZZZ</name>
<dbReference type="AlphaFoldDB" id="A0A0F9KWI6"/>
<gene>
    <name evidence="2" type="ORF">LCGC14_1584260</name>
</gene>
<protein>
    <submittedName>
        <fullName evidence="2">Uncharacterized protein</fullName>
    </submittedName>
</protein>
<sequence length="65" mass="7779">MNELLTIMFSGFWSFVGWLVVIALILQFVLLMYNRTFRHWNIRKHGYPPSHCDADGDFRKEETDD</sequence>
<organism evidence="2">
    <name type="scientific">marine sediment metagenome</name>
    <dbReference type="NCBI Taxonomy" id="412755"/>
    <lineage>
        <taxon>unclassified sequences</taxon>
        <taxon>metagenomes</taxon>
        <taxon>ecological metagenomes</taxon>
    </lineage>
</organism>
<proteinExistence type="predicted"/>